<name>A0A2H0PV00_9BACT</name>
<sequence length="210" mass="25009">MKLPFVVLDNLPEYYYKKWEKQMTPINGRRDRTINWMLWYKMQNKGFSSQPPWSSILDQRRRLIQFIDQYDVQKNEKGSYRFVVTKPYFWINYLHPSSEIDFYFQNVLRALHDSKWKENGRDPNRLSFSRGDLYFSGEIMDKHPIDVADGRDYPVGHKVFEAIISSRGLALTDEQRNTPWNAVRAAFRVPDSRGNPSIVSNVSLLKRYFP</sequence>
<dbReference type="Proteomes" id="UP000236846">
    <property type="component" value="Unassembled WGS sequence"/>
</dbReference>
<evidence type="ECO:0000313" key="2">
    <source>
        <dbReference type="Proteomes" id="UP000236846"/>
    </source>
</evidence>
<protein>
    <submittedName>
        <fullName evidence="1">Uncharacterized protein</fullName>
    </submittedName>
</protein>
<comment type="caution">
    <text evidence="1">The sequence shown here is derived from an EMBL/GenBank/DDBJ whole genome shotgun (WGS) entry which is preliminary data.</text>
</comment>
<proteinExistence type="predicted"/>
<reference evidence="1 2" key="1">
    <citation type="submission" date="2017-09" db="EMBL/GenBank/DDBJ databases">
        <title>Depth-based differentiation of microbial function through sediment-hosted aquifers and enrichment of novel symbionts in the deep terrestrial subsurface.</title>
        <authorList>
            <person name="Probst A.J."/>
            <person name="Ladd B."/>
            <person name="Jarett J.K."/>
            <person name="Geller-Mcgrath D.E."/>
            <person name="Sieber C.M."/>
            <person name="Emerson J.B."/>
            <person name="Anantharaman K."/>
            <person name="Thomas B.C."/>
            <person name="Malmstrom R."/>
            <person name="Stieglmeier M."/>
            <person name="Klingl A."/>
            <person name="Woyke T."/>
            <person name="Ryan C.M."/>
            <person name="Banfield J.F."/>
        </authorList>
    </citation>
    <scope>NUCLEOTIDE SEQUENCE [LARGE SCALE GENOMIC DNA]</scope>
    <source>
        <strain evidence="1">CG11_big_fil_rev_8_21_14_0_20_43_10</strain>
    </source>
</reference>
<evidence type="ECO:0000313" key="1">
    <source>
        <dbReference type="EMBL" id="PIR25879.1"/>
    </source>
</evidence>
<organism evidence="1 2">
    <name type="scientific">Candidatus Brennerbacteria bacterium CG11_big_fil_rev_8_21_14_0_20_43_10</name>
    <dbReference type="NCBI Taxonomy" id="1974523"/>
    <lineage>
        <taxon>Bacteria</taxon>
        <taxon>Candidatus Brenneribacteriota</taxon>
    </lineage>
</organism>
<dbReference type="AlphaFoldDB" id="A0A2H0PV00"/>
<accession>A0A2H0PV00</accession>
<gene>
    <name evidence="1" type="ORF">COV41_02515</name>
</gene>
<feature type="non-terminal residue" evidence="1">
    <location>
        <position position="210"/>
    </location>
</feature>
<dbReference type="EMBL" id="PCXE01000047">
    <property type="protein sequence ID" value="PIR25879.1"/>
    <property type="molecule type" value="Genomic_DNA"/>
</dbReference>